<organism evidence="2">
    <name type="scientific">marine metagenome</name>
    <dbReference type="NCBI Taxonomy" id="408172"/>
    <lineage>
        <taxon>unclassified sequences</taxon>
        <taxon>metagenomes</taxon>
        <taxon>ecological metagenomes</taxon>
    </lineage>
</organism>
<feature type="domain" description="Dockerin" evidence="1">
    <location>
        <begin position="94"/>
        <end position="151"/>
    </location>
</feature>
<dbReference type="EMBL" id="UINC01163963">
    <property type="protein sequence ID" value="SVD64554.1"/>
    <property type="molecule type" value="Genomic_DNA"/>
</dbReference>
<sequence>MDLEDISAYYSNDDRIVVIENLDDIGQPYSCEQWSDGLENHQIFTDDGLYYPIYDMLSIENYYAGRAIIDYNKVFRYLGIENSEVISLVDSMLLDWSLGDLNGDQIINILDIIEVINIILNPSYNNAADMNQDGIVNIQDIIILIGIILEE</sequence>
<proteinExistence type="predicted"/>
<name>A0A382X120_9ZZZZ</name>
<reference evidence="2" key="1">
    <citation type="submission" date="2018-05" db="EMBL/GenBank/DDBJ databases">
        <authorList>
            <person name="Lanie J.A."/>
            <person name="Ng W.-L."/>
            <person name="Kazmierczak K.M."/>
            <person name="Andrzejewski T.M."/>
            <person name="Davidsen T.M."/>
            <person name="Wayne K.J."/>
            <person name="Tettelin H."/>
            <person name="Glass J.I."/>
            <person name="Rusch D."/>
            <person name="Podicherti R."/>
            <person name="Tsui H.-C.T."/>
            <person name="Winkler M.E."/>
        </authorList>
    </citation>
    <scope>NUCLEOTIDE SEQUENCE</scope>
</reference>
<dbReference type="Gene3D" id="1.10.1330.10">
    <property type="entry name" value="Dockerin domain"/>
    <property type="match status" value="1"/>
</dbReference>
<accession>A0A382X120</accession>
<dbReference type="PROSITE" id="PS00018">
    <property type="entry name" value="EF_HAND_1"/>
    <property type="match status" value="2"/>
</dbReference>
<evidence type="ECO:0000313" key="2">
    <source>
        <dbReference type="EMBL" id="SVD64554.1"/>
    </source>
</evidence>
<dbReference type="InterPro" id="IPR002105">
    <property type="entry name" value="Dockerin_1_rpt"/>
</dbReference>
<dbReference type="InterPro" id="IPR018247">
    <property type="entry name" value="EF_Hand_1_Ca_BS"/>
</dbReference>
<gene>
    <name evidence="2" type="ORF">METZ01_LOCUS417408</name>
</gene>
<dbReference type="InterPro" id="IPR036439">
    <property type="entry name" value="Dockerin_dom_sf"/>
</dbReference>
<dbReference type="SUPFAM" id="SSF63446">
    <property type="entry name" value="Type I dockerin domain"/>
    <property type="match status" value="1"/>
</dbReference>
<dbReference type="PROSITE" id="PS51766">
    <property type="entry name" value="DOCKERIN"/>
    <property type="match status" value="1"/>
</dbReference>
<dbReference type="InterPro" id="IPR016134">
    <property type="entry name" value="Dockerin_dom"/>
</dbReference>
<dbReference type="GO" id="GO:0004553">
    <property type="term" value="F:hydrolase activity, hydrolyzing O-glycosyl compounds"/>
    <property type="evidence" value="ECO:0007669"/>
    <property type="project" value="InterPro"/>
</dbReference>
<dbReference type="GO" id="GO:0000272">
    <property type="term" value="P:polysaccharide catabolic process"/>
    <property type="evidence" value="ECO:0007669"/>
    <property type="project" value="InterPro"/>
</dbReference>
<dbReference type="Pfam" id="PF00404">
    <property type="entry name" value="Dockerin_1"/>
    <property type="match status" value="1"/>
</dbReference>
<dbReference type="AlphaFoldDB" id="A0A382X120"/>
<evidence type="ECO:0000259" key="1">
    <source>
        <dbReference type="PROSITE" id="PS51766"/>
    </source>
</evidence>
<protein>
    <recommendedName>
        <fullName evidence="1">Dockerin domain-containing protein</fullName>
    </recommendedName>
</protein>